<keyword evidence="5" id="KW-0520">NAD</keyword>
<keyword evidence="3" id="KW-0274">FAD</keyword>
<evidence type="ECO:0000256" key="4">
    <source>
        <dbReference type="ARBA" id="ARBA00023002"/>
    </source>
</evidence>
<dbReference type="STRING" id="47871.GA0070608_5470"/>
<evidence type="ECO:0000313" key="7">
    <source>
        <dbReference type="EMBL" id="SCL73221.1"/>
    </source>
</evidence>
<dbReference type="PANTHER" id="PTHR43706:SF45">
    <property type="entry name" value="NADH DEHYDROGENASE-LIKE PROTEIN RV1812C"/>
    <property type="match status" value="1"/>
</dbReference>
<evidence type="ECO:0000313" key="8">
    <source>
        <dbReference type="Proteomes" id="UP000199343"/>
    </source>
</evidence>
<proteinExistence type="inferred from homology"/>
<sequence>MTKPRVVIVGAGFAGYHAAKTLSRLARGRAEIVVLNSTDYFLYLPLLPEVAAGVVEPRRIAVPLTGTLPGVRVLIGEADHLDLQNRWVGFTQPEGDRNRIAYDRLVLAVGSVNKLLPIPGVTEYAHGFRGLPEALYLHDHVIRQIELAEQAEDPAEQQARATFVVVGAGYTGTEVAAHGQLFTDELVSQRPRLKIRPKWMLLDVAPRVLPELDKRMSDTADRVLRRRGVDVRMGTSVAVATADGVKLTDGGYVPTCTLVWCVGVRPDPFVAELGLRTEKGRLVVDEYLGVPGFPEVYACGDAAAVPDLARPGQICTMTAQHAQRQGKLAAHNIAASYGQGRRRPYKHHDLGWVVDLGGRDAAANPLKVSLSGLPAKAVTRGYHLLAMPGNRARVSTDWMLDAALPRPAVQLGLVPANSVPLESTSPEVAVRAR</sequence>
<evidence type="ECO:0000259" key="6">
    <source>
        <dbReference type="Pfam" id="PF07992"/>
    </source>
</evidence>
<dbReference type="Pfam" id="PF07992">
    <property type="entry name" value="Pyr_redox_2"/>
    <property type="match status" value="1"/>
</dbReference>
<dbReference type="SUPFAM" id="SSF51905">
    <property type="entry name" value="FAD/NAD(P)-binding domain"/>
    <property type="match status" value="2"/>
</dbReference>
<dbReference type="AlphaFoldDB" id="A0A1C6W3X2"/>
<organism evidence="7 8">
    <name type="scientific">Micromonospora peucetia</name>
    <dbReference type="NCBI Taxonomy" id="47871"/>
    <lineage>
        <taxon>Bacteria</taxon>
        <taxon>Bacillati</taxon>
        <taxon>Actinomycetota</taxon>
        <taxon>Actinomycetes</taxon>
        <taxon>Micromonosporales</taxon>
        <taxon>Micromonosporaceae</taxon>
        <taxon>Micromonospora</taxon>
    </lineage>
</organism>
<dbReference type="EMBL" id="FMIC01000002">
    <property type="protein sequence ID" value="SCL73221.1"/>
    <property type="molecule type" value="Genomic_DNA"/>
</dbReference>
<dbReference type="InterPro" id="IPR036188">
    <property type="entry name" value="FAD/NAD-bd_sf"/>
</dbReference>
<evidence type="ECO:0000256" key="2">
    <source>
        <dbReference type="ARBA" id="ARBA00022630"/>
    </source>
</evidence>
<dbReference type="Gene3D" id="3.50.50.100">
    <property type="match status" value="1"/>
</dbReference>
<dbReference type="InterPro" id="IPR045024">
    <property type="entry name" value="NDH-2"/>
</dbReference>
<dbReference type="PRINTS" id="PR00411">
    <property type="entry name" value="PNDRDTASEI"/>
</dbReference>
<dbReference type="OrthoDB" id="9781621at2"/>
<dbReference type="GO" id="GO:0003954">
    <property type="term" value="F:NADH dehydrogenase activity"/>
    <property type="evidence" value="ECO:0007669"/>
    <property type="project" value="InterPro"/>
</dbReference>
<comment type="similarity">
    <text evidence="1">Belongs to the NADH dehydrogenase family.</text>
</comment>
<evidence type="ECO:0000256" key="5">
    <source>
        <dbReference type="ARBA" id="ARBA00023027"/>
    </source>
</evidence>
<dbReference type="PANTHER" id="PTHR43706">
    <property type="entry name" value="NADH DEHYDROGENASE"/>
    <property type="match status" value="1"/>
</dbReference>
<evidence type="ECO:0000256" key="3">
    <source>
        <dbReference type="ARBA" id="ARBA00022827"/>
    </source>
</evidence>
<dbReference type="RefSeq" id="WP_091631388.1">
    <property type="nucleotide sequence ID" value="NZ_FMIC01000002.1"/>
</dbReference>
<accession>A0A1C6W3X2</accession>
<evidence type="ECO:0000256" key="1">
    <source>
        <dbReference type="ARBA" id="ARBA00005272"/>
    </source>
</evidence>
<dbReference type="PRINTS" id="PR00368">
    <property type="entry name" value="FADPNR"/>
</dbReference>
<protein>
    <submittedName>
        <fullName evidence="7">NADH dehydrogenase</fullName>
    </submittedName>
</protein>
<keyword evidence="2" id="KW-0285">Flavoprotein</keyword>
<name>A0A1C6W3X2_9ACTN</name>
<dbReference type="Proteomes" id="UP000199343">
    <property type="component" value="Unassembled WGS sequence"/>
</dbReference>
<feature type="domain" description="FAD/NAD(P)-binding" evidence="6">
    <location>
        <begin position="5"/>
        <end position="326"/>
    </location>
</feature>
<dbReference type="InterPro" id="IPR023753">
    <property type="entry name" value="FAD/NAD-binding_dom"/>
</dbReference>
<reference evidence="7 8" key="1">
    <citation type="submission" date="2016-06" db="EMBL/GenBank/DDBJ databases">
        <authorList>
            <person name="Kjaerup R.B."/>
            <person name="Dalgaard T.S."/>
            <person name="Juul-Madsen H.R."/>
        </authorList>
    </citation>
    <scope>NUCLEOTIDE SEQUENCE [LARGE SCALE GENOMIC DNA]</scope>
    <source>
        <strain evidence="7 8">DSM 43363</strain>
    </source>
</reference>
<keyword evidence="4" id="KW-0560">Oxidoreductase</keyword>
<gene>
    <name evidence="7" type="ORF">GA0070608_5470</name>
</gene>